<dbReference type="SUPFAM" id="SSF53335">
    <property type="entry name" value="S-adenosyl-L-methionine-dependent methyltransferases"/>
    <property type="match status" value="1"/>
</dbReference>
<keyword evidence="2" id="KW-1185">Reference proteome</keyword>
<protein>
    <submittedName>
        <fullName evidence="1">tRNA A58 N-methylase Trm61 (Gcd14)</fullName>
    </submittedName>
</protein>
<proteinExistence type="predicted"/>
<gene>
    <name evidence="1" type="ORF">R54839_PPFHFPJH_01254</name>
</gene>
<dbReference type="InterPro" id="IPR029063">
    <property type="entry name" value="SAM-dependent_MTases_sf"/>
</dbReference>
<evidence type="ECO:0000313" key="1">
    <source>
        <dbReference type="EMBL" id="CAK1248822.1"/>
    </source>
</evidence>
<reference evidence="1 2" key="1">
    <citation type="submission" date="2023-10" db="EMBL/GenBank/DDBJ databases">
        <authorList>
            <person name="Botero Cardona J."/>
        </authorList>
    </citation>
    <scope>NUCLEOTIDE SEQUENCE [LARGE SCALE GENOMIC DNA]</scope>
    <source>
        <strain evidence="1 2">R-54839</strain>
    </source>
</reference>
<comment type="caution">
    <text evidence="1">The sequence shown here is derived from an EMBL/GenBank/DDBJ whole genome shotgun (WGS) entry which is preliminary data.</text>
</comment>
<dbReference type="Proteomes" id="UP001314261">
    <property type="component" value="Unassembled WGS sequence"/>
</dbReference>
<sequence length="177" mass="19425">MTFSNERFLQNFLENEVQTDMLVVDGHAGNGQKTRFLASRVGKNGMVLSFHDDREAANKTAASLFMAGLQERATIENGGLSEEGLQKELGRLTKADLMILDYSSSETVNHHQINADCDVAWEFLKESGQLLVLISANDDFSTVRKVILTDLADCASSALFAADDGSTLIFEKKATEE</sequence>
<dbReference type="EMBL" id="CAUZLR010000008">
    <property type="protein sequence ID" value="CAK1248822.1"/>
    <property type="molecule type" value="Genomic_DNA"/>
</dbReference>
<name>A0ABM9MYA5_9LACO</name>
<accession>A0ABM9MYA5</accession>
<organism evidence="1 2">
    <name type="scientific">Fructobacillus fructosus</name>
    <dbReference type="NCBI Taxonomy" id="1631"/>
    <lineage>
        <taxon>Bacteria</taxon>
        <taxon>Bacillati</taxon>
        <taxon>Bacillota</taxon>
        <taxon>Bacilli</taxon>
        <taxon>Lactobacillales</taxon>
        <taxon>Lactobacillaceae</taxon>
        <taxon>Fructobacillus</taxon>
    </lineage>
</organism>
<dbReference type="Gene3D" id="3.40.50.150">
    <property type="entry name" value="Vaccinia Virus protein VP39"/>
    <property type="match status" value="1"/>
</dbReference>
<dbReference type="RefSeq" id="WP_187753381.1">
    <property type="nucleotide sequence ID" value="NZ_CAUZLN010000012.1"/>
</dbReference>
<evidence type="ECO:0000313" key="2">
    <source>
        <dbReference type="Proteomes" id="UP001314261"/>
    </source>
</evidence>